<reference evidence="2 3" key="1">
    <citation type="journal article" date="2023" name="Sci. Data">
        <title>Genome assembly of the Korean intertidal mud-creeper Batillaria attramentaria.</title>
        <authorList>
            <person name="Patra A.K."/>
            <person name="Ho P.T."/>
            <person name="Jun S."/>
            <person name="Lee S.J."/>
            <person name="Kim Y."/>
            <person name="Won Y.J."/>
        </authorList>
    </citation>
    <scope>NUCLEOTIDE SEQUENCE [LARGE SCALE GENOMIC DNA]</scope>
    <source>
        <strain evidence="2">Wonlab-2016</strain>
    </source>
</reference>
<evidence type="ECO:0008006" key="4">
    <source>
        <dbReference type="Google" id="ProtNLM"/>
    </source>
</evidence>
<organism evidence="2 3">
    <name type="scientific">Batillaria attramentaria</name>
    <dbReference type="NCBI Taxonomy" id="370345"/>
    <lineage>
        <taxon>Eukaryota</taxon>
        <taxon>Metazoa</taxon>
        <taxon>Spiralia</taxon>
        <taxon>Lophotrochozoa</taxon>
        <taxon>Mollusca</taxon>
        <taxon>Gastropoda</taxon>
        <taxon>Caenogastropoda</taxon>
        <taxon>Sorbeoconcha</taxon>
        <taxon>Cerithioidea</taxon>
        <taxon>Batillariidae</taxon>
        <taxon>Batillaria</taxon>
    </lineage>
</organism>
<gene>
    <name evidence="2" type="ORF">BaRGS_00037914</name>
</gene>
<protein>
    <recommendedName>
        <fullName evidence="4">Recombination activating protein 1</fullName>
    </recommendedName>
</protein>
<dbReference type="Proteomes" id="UP001519460">
    <property type="component" value="Unassembled WGS sequence"/>
</dbReference>
<evidence type="ECO:0000256" key="1">
    <source>
        <dbReference type="SAM" id="MobiDB-lite"/>
    </source>
</evidence>
<feature type="region of interest" description="Disordered" evidence="1">
    <location>
        <begin position="1"/>
        <end position="158"/>
    </location>
</feature>
<feature type="compositionally biased region" description="Low complexity" evidence="1">
    <location>
        <begin position="136"/>
        <end position="153"/>
    </location>
</feature>
<evidence type="ECO:0000313" key="2">
    <source>
        <dbReference type="EMBL" id="KAK7464522.1"/>
    </source>
</evidence>
<feature type="non-terminal residue" evidence="2">
    <location>
        <position position="264"/>
    </location>
</feature>
<feature type="compositionally biased region" description="Polar residues" evidence="1">
    <location>
        <begin position="44"/>
        <end position="53"/>
    </location>
</feature>
<accession>A0ABD0J7F9</accession>
<feature type="non-terminal residue" evidence="2">
    <location>
        <position position="1"/>
    </location>
</feature>
<proteinExistence type="predicted"/>
<comment type="caution">
    <text evidence="2">The sequence shown here is derived from an EMBL/GenBank/DDBJ whole genome shotgun (WGS) entry which is preliminary data.</text>
</comment>
<feature type="compositionally biased region" description="Low complexity" evidence="1">
    <location>
        <begin position="90"/>
        <end position="101"/>
    </location>
</feature>
<feature type="compositionally biased region" description="Basic and acidic residues" evidence="1">
    <location>
        <begin position="67"/>
        <end position="78"/>
    </location>
</feature>
<feature type="compositionally biased region" description="Basic residues" evidence="1">
    <location>
        <begin position="106"/>
        <end position="122"/>
    </location>
</feature>
<evidence type="ECO:0000313" key="3">
    <source>
        <dbReference type="Proteomes" id="UP001519460"/>
    </source>
</evidence>
<dbReference type="AlphaFoldDB" id="A0ABD0J7F9"/>
<sequence length="264" mass="29298">KRERKKSKEGGQSRSKKERLSESKIERLSESKIERLSESKKGVQSESQKGVQSESKKGVQSESQKGVQREPEKGELSEPQKGVLSESKKGVQSQSKKGVQSESKKRVQSKSKKGLQIKRQTFRRNTVPPVFFADVSPSSSSSDDSKPNSESSSTRSKLTGGCECLLGTRMENITVSQLAHDAPESAKVLLVDKVCDLHLFSPALCTGCWQQCFDLASNTVCAKCSRYERTDLNPAKRPRKESIFIDLDLDSRLYGLLVSDHTVK</sequence>
<feature type="compositionally biased region" description="Basic and acidic residues" evidence="1">
    <location>
        <begin position="1"/>
        <end position="11"/>
    </location>
</feature>
<feature type="compositionally biased region" description="Basic and acidic residues" evidence="1">
    <location>
        <begin position="18"/>
        <end position="43"/>
    </location>
</feature>
<name>A0ABD0J7F9_9CAEN</name>
<dbReference type="EMBL" id="JACVVK020000588">
    <property type="protein sequence ID" value="KAK7464522.1"/>
    <property type="molecule type" value="Genomic_DNA"/>
</dbReference>
<keyword evidence="3" id="KW-1185">Reference proteome</keyword>